<gene>
    <name evidence="6" type="primary">KLHL10_0</name>
    <name evidence="8" type="synonym">LOC105266405</name>
    <name evidence="6" type="ORF">g.8183</name>
</gene>
<evidence type="ECO:0000256" key="2">
    <source>
        <dbReference type="ARBA" id="ARBA00022737"/>
    </source>
</evidence>
<accession>A0A9R1T452</accession>
<evidence type="ECO:0000256" key="1">
    <source>
        <dbReference type="ARBA" id="ARBA00022441"/>
    </source>
</evidence>
<evidence type="ECO:0000313" key="8">
    <source>
        <dbReference type="RefSeq" id="XP_011302839.1"/>
    </source>
</evidence>
<dbReference type="Pfam" id="PF24681">
    <property type="entry name" value="Kelch_KLHDC2_KLHL20_DRC7"/>
    <property type="match status" value="1"/>
</dbReference>
<keyword evidence="7" id="KW-1185">Reference proteome</keyword>
<dbReference type="FunFam" id="1.25.40.420:FF:000001">
    <property type="entry name" value="Kelch-like family member 12"/>
    <property type="match status" value="1"/>
</dbReference>
<keyword evidence="3" id="KW-0009">Actin-binding</keyword>
<sequence length="699" mass="79075">MHGAFLSVTERTLSQENLKSLPGRKIIGYLKEVQSLAMEGPQRSGKIHKNSLTNTSGMVSSGRKQGKKRQGGRTRKCLCLPVNYRAVEFPVVWSEFRANEQFCDGIVKCSGTAVFPIHRVILSAVSPYFTALFTNILQTPGNSEKSEVSLDTAPGEIFSLILDYAYTGTCNVTVDNVEQLLPLADHLEVLGVVQLCCQLLLKELKPDNCLGIYKFTRHYFCHELEKKSRTYIRHHFTEILNESSELSELTWEDLRLILIDDDLNVRSEEIVFEALKRWIEENEEERKKFLPNLLECVRLGLMSIQYISTQIVNWKLVQESKGCQKLLRTTNAHQAECRSRPRIPYEILFAIGGWTGGYPTSFVETYDVRADSWFVVNTDVAPKAYHGLCTLDNLIYMIGGYAGHQYFNTVCCYDPILKKWHERACMYHARCYVSVCTHGGKIYALGGSNGRERMNSTERYTPERNQWEIIPPMHTRRSDASAAVLKEKIYVVGGFDGFEIFQSAEVFDVETNQWTYIKSMNNPRSGVSLIAHRNCIYAIGGYDGSVRLTSAERYNPSQADDWQEVAEMINPRSNFASVVLDGMIFVIGGFDDYTTITYVECYDADANEWYDVAPMNLNRSGFSACVLSGLSNAKEYSYLSKMKNCCDALGQTNIKTCEKPDQRGGGETNNRSLTCSREPEDQPDTSIQSEHPGDGLRSH</sequence>
<dbReference type="GO" id="GO:0003779">
    <property type="term" value="F:actin binding"/>
    <property type="evidence" value="ECO:0007669"/>
    <property type="project" value="UniProtKB-KW"/>
</dbReference>
<proteinExistence type="predicted"/>
<keyword evidence="1" id="KW-0880">Kelch repeat</keyword>
<dbReference type="GeneID" id="105266405"/>
<organism evidence="6">
    <name type="scientific">Fopius arisanus</name>
    <dbReference type="NCBI Taxonomy" id="64838"/>
    <lineage>
        <taxon>Eukaryota</taxon>
        <taxon>Metazoa</taxon>
        <taxon>Ecdysozoa</taxon>
        <taxon>Arthropoda</taxon>
        <taxon>Hexapoda</taxon>
        <taxon>Insecta</taxon>
        <taxon>Pterygota</taxon>
        <taxon>Neoptera</taxon>
        <taxon>Endopterygota</taxon>
        <taxon>Hymenoptera</taxon>
        <taxon>Apocrita</taxon>
        <taxon>Ichneumonoidea</taxon>
        <taxon>Braconidae</taxon>
        <taxon>Opiinae</taxon>
        <taxon>Fopius</taxon>
    </lineage>
</organism>
<protein>
    <submittedName>
        <fullName evidence="6">KLHL10_0 protein</fullName>
    </submittedName>
    <submittedName>
        <fullName evidence="8">Kelch-like protein 10</fullName>
    </submittedName>
</protein>
<name>A0A0C9RC58_9HYME</name>
<dbReference type="Gene3D" id="2.120.10.80">
    <property type="entry name" value="Kelch-type beta propeller"/>
    <property type="match status" value="1"/>
</dbReference>
<dbReference type="KEGG" id="fas:105266405"/>
<dbReference type="RefSeq" id="XP_011302839.1">
    <property type="nucleotide sequence ID" value="XM_011304537.1"/>
</dbReference>
<dbReference type="SUPFAM" id="SSF54695">
    <property type="entry name" value="POZ domain"/>
    <property type="match status" value="1"/>
</dbReference>
<dbReference type="InterPro" id="IPR000210">
    <property type="entry name" value="BTB/POZ_dom"/>
</dbReference>
<dbReference type="SMART" id="SM00612">
    <property type="entry name" value="Kelch"/>
    <property type="match status" value="6"/>
</dbReference>
<dbReference type="OrthoDB" id="191037at2759"/>
<dbReference type="SMART" id="SM00225">
    <property type="entry name" value="BTB"/>
    <property type="match status" value="1"/>
</dbReference>
<feature type="compositionally biased region" description="Polar residues" evidence="4">
    <location>
        <begin position="50"/>
        <end position="59"/>
    </location>
</feature>
<dbReference type="InterPro" id="IPR011705">
    <property type="entry name" value="BACK"/>
</dbReference>
<evidence type="ECO:0000259" key="5">
    <source>
        <dbReference type="PROSITE" id="PS50097"/>
    </source>
</evidence>
<dbReference type="Pfam" id="PF00651">
    <property type="entry name" value="BTB"/>
    <property type="match status" value="1"/>
</dbReference>
<dbReference type="InterPro" id="IPR006652">
    <property type="entry name" value="Kelch_1"/>
</dbReference>
<reference evidence="8" key="2">
    <citation type="submission" date="2025-04" db="UniProtKB">
        <authorList>
            <consortium name="RefSeq"/>
        </authorList>
    </citation>
    <scope>IDENTIFICATION</scope>
    <source>
        <strain evidence="8">USDA-PBARC FA_bdor</strain>
        <tissue evidence="8">Whole organism</tissue>
    </source>
</reference>
<dbReference type="CDD" id="cd18450">
    <property type="entry name" value="BACK_KLHL10"/>
    <property type="match status" value="1"/>
</dbReference>
<keyword evidence="2" id="KW-0677">Repeat</keyword>
<feature type="domain" description="BTB" evidence="5">
    <location>
        <begin position="103"/>
        <end position="174"/>
    </location>
</feature>
<feature type="region of interest" description="Disordered" evidence="4">
    <location>
        <begin position="41"/>
        <end position="70"/>
    </location>
</feature>
<evidence type="ECO:0000256" key="3">
    <source>
        <dbReference type="ARBA" id="ARBA00023203"/>
    </source>
</evidence>
<dbReference type="SUPFAM" id="SSF117281">
    <property type="entry name" value="Kelch motif"/>
    <property type="match status" value="2"/>
</dbReference>
<reference evidence="6" key="1">
    <citation type="submission" date="2015-01" db="EMBL/GenBank/DDBJ databases">
        <title>Transcriptome Assembly of Fopius arisanus.</title>
        <authorList>
            <person name="Geib S."/>
        </authorList>
    </citation>
    <scope>NUCLEOTIDE SEQUENCE</scope>
</reference>
<accession>A0A0C9RC58</accession>
<dbReference type="PANTHER" id="PTHR24412">
    <property type="entry name" value="KELCH PROTEIN"/>
    <property type="match status" value="1"/>
</dbReference>
<dbReference type="InterPro" id="IPR015915">
    <property type="entry name" value="Kelch-typ_b-propeller"/>
</dbReference>
<evidence type="ECO:0000313" key="7">
    <source>
        <dbReference type="Proteomes" id="UP000694866"/>
    </source>
</evidence>
<dbReference type="Gene3D" id="1.25.40.420">
    <property type="match status" value="1"/>
</dbReference>
<dbReference type="Pfam" id="PF07707">
    <property type="entry name" value="BACK"/>
    <property type="match status" value="1"/>
</dbReference>
<dbReference type="Gene3D" id="3.30.710.10">
    <property type="entry name" value="Potassium Channel Kv1.1, Chain A"/>
    <property type="match status" value="1"/>
</dbReference>
<feature type="region of interest" description="Disordered" evidence="4">
    <location>
        <begin position="656"/>
        <end position="699"/>
    </location>
</feature>
<evidence type="ECO:0000313" key="6">
    <source>
        <dbReference type="EMBL" id="JAG83936.1"/>
    </source>
</evidence>
<dbReference type="Proteomes" id="UP000694866">
    <property type="component" value="Unplaced"/>
</dbReference>
<dbReference type="Pfam" id="PF01344">
    <property type="entry name" value="Kelch_1"/>
    <property type="match status" value="1"/>
</dbReference>
<dbReference type="EMBL" id="GBYB01014169">
    <property type="protein sequence ID" value="JAG83936.1"/>
    <property type="molecule type" value="Transcribed_RNA"/>
</dbReference>
<dbReference type="PANTHER" id="PTHR24412:SF172">
    <property type="entry name" value="KELCH-LIKE PROTEIN 10"/>
    <property type="match status" value="1"/>
</dbReference>
<dbReference type="InterPro" id="IPR011333">
    <property type="entry name" value="SKP1/BTB/POZ_sf"/>
</dbReference>
<dbReference type="PROSITE" id="PS50097">
    <property type="entry name" value="BTB"/>
    <property type="match status" value="1"/>
</dbReference>
<dbReference type="AlphaFoldDB" id="A0A0C9RC58"/>
<evidence type="ECO:0000256" key="4">
    <source>
        <dbReference type="SAM" id="MobiDB-lite"/>
    </source>
</evidence>
<dbReference type="SMART" id="SM00875">
    <property type="entry name" value="BACK"/>
    <property type="match status" value="1"/>
</dbReference>